<proteinExistence type="inferred from homology"/>
<evidence type="ECO:0000256" key="3">
    <source>
        <dbReference type="SAM" id="Coils"/>
    </source>
</evidence>
<protein>
    <submittedName>
        <fullName evidence="4">Family with sequence similarity 81 member B</fullName>
    </submittedName>
</protein>
<accession>A0A9J8CNU5</accession>
<dbReference type="PANTHER" id="PTHR22420:SF5">
    <property type="entry name" value="PROTEIN FAM81B"/>
    <property type="match status" value="1"/>
</dbReference>
<organism evidence="4 5">
    <name type="scientific">Cyprinus carpio carpio</name>
    <dbReference type="NCBI Taxonomy" id="630221"/>
    <lineage>
        <taxon>Eukaryota</taxon>
        <taxon>Metazoa</taxon>
        <taxon>Chordata</taxon>
        <taxon>Craniata</taxon>
        <taxon>Vertebrata</taxon>
        <taxon>Euteleostomi</taxon>
        <taxon>Actinopterygii</taxon>
        <taxon>Neopterygii</taxon>
        <taxon>Teleostei</taxon>
        <taxon>Ostariophysi</taxon>
        <taxon>Cypriniformes</taxon>
        <taxon>Cyprinidae</taxon>
        <taxon>Cyprininae</taxon>
        <taxon>Cyprinus</taxon>
    </lineage>
</organism>
<keyword evidence="1 3" id="KW-0175">Coiled coil</keyword>
<reference evidence="4" key="1">
    <citation type="submission" date="2025-08" db="UniProtKB">
        <authorList>
            <consortium name="Ensembl"/>
        </authorList>
    </citation>
    <scope>IDENTIFICATION</scope>
</reference>
<dbReference type="Ensembl" id="ENSCCRT00000115068.1">
    <property type="protein sequence ID" value="ENSCCRP00000171519.1"/>
    <property type="gene ID" value="ENSCCRG00000041802.2"/>
</dbReference>
<evidence type="ECO:0000313" key="5">
    <source>
        <dbReference type="Proteomes" id="UP001108240"/>
    </source>
</evidence>
<name>A0A9J8CNU5_CYPCA</name>
<dbReference type="InterPro" id="IPR029619">
    <property type="entry name" value="FAM81"/>
</dbReference>
<evidence type="ECO:0000256" key="2">
    <source>
        <dbReference type="ARBA" id="ARBA00046344"/>
    </source>
</evidence>
<keyword evidence="5" id="KW-1185">Reference proteome</keyword>
<feature type="coiled-coil region" evidence="3">
    <location>
        <begin position="204"/>
        <end position="251"/>
    </location>
</feature>
<evidence type="ECO:0000256" key="1">
    <source>
        <dbReference type="ARBA" id="ARBA00023054"/>
    </source>
</evidence>
<dbReference type="AlphaFoldDB" id="A0A9J8CNU5"/>
<dbReference type="Proteomes" id="UP001108240">
    <property type="component" value="Unplaced"/>
</dbReference>
<dbReference type="PANTHER" id="PTHR22420">
    <property type="entry name" value="PROTEIN FAM81A"/>
    <property type="match status" value="1"/>
</dbReference>
<reference evidence="4" key="2">
    <citation type="submission" date="2025-09" db="UniProtKB">
        <authorList>
            <consortium name="Ensembl"/>
        </authorList>
    </citation>
    <scope>IDENTIFICATION</scope>
</reference>
<evidence type="ECO:0000313" key="4">
    <source>
        <dbReference type="Ensembl" id="ENSCCRP00000171519.1"/>
    </source>
</evidence>
<sequence>ILQGNSSQVGKDFRFTLHFILRPIYSIYSPHTYTTQLKGYFFLSFVLVAVPMTNQERTRSILLEQALKIRDDVMTATQGSVRMESSARKLLENHIQIITHIVKQLSKDIQVLEAQIIERDNLAAGTTFAVKSLDHKNMTGIGDLRGRVARCDASIAKLSSDVSAGCQDILKLQQEVNELHSGLELKLKDMELKAEVESMIKENMALLSGHMERLEAELEKVRSSDRTKRTENKLNSKINTLEQSFREELEQMRSEYQSGFQAVHDAIASLRHIGDTKAKLDKGELQRDIRQIQRNMVGLKEP</sequence>
<comment type="similarity">
    <text evidence="2">Belongs to the FAM81 family.</text>
</comment>
<dbReference type="GeneTree" id="ENSGT00390000004985"/>